<name>A0A233V0J8_FINMA</name>
<organism evidence="2 4">
    <name type="scientific">Finegoldia magna</name>
    <name type="common">Peptostreptococcus magnus</name>
    <dbReference type="NCBI Taxonomy" id="1260"/>
    <lineage>
        <taxon>Bacteria</taxon>
        <taxon>Bacillati</taxon>
        <taxon>Bacillota</taxon>
        <taxon>Tissierellia</taxon>
        <taxon>Tissierellales</taxon>
        <taxon>Peptoniphilaceae</taxon>
        <taxon>Finegoldia</taxon>
    </lineage>
</organism>
<evidence type="ECO:0000313" key="3">
    <source>
        <dbReference type="Proteomes" id="UP000215413"/>
    </source>
</evidence>
<dbReference type="RefSeq" id="WP_094205435.1">
    <property type="nucleotide sequence ID" value="NZ_NDYA01000008.1"/>
</dbReference>
<reference evidence="1" key="1">
    <citation type="journal article" date="2017" name="J. Clin. Microbiol.">
        <title>Finegoldia magna Isolated from Orthopedic Joint Implant-Associated Infections.</title>
        <authorList>
            <person name="Soderquist B."/>
            <person name="Bjorklund S."/>
            <person name="Hellmark B."/>
            <person name="Jensen A."/>
            <person name="Bruggemann H."/>
        </authorList>
    </citation>
    <scope>NUCLEOTIDE SEQUENCE</scope>
    <source>
        <strain evidence="1">CCUG 54800</strain>
    </source>
</reference>
<protein>
    <submittedName>
        <fullName evidence="2">Isoleucyl-tRNA synthetase</fullName>
    </submittedName>
</protein>
<reference evidence="2 4" key="3">
    <citation type="submission" date="2017-09" db="EMBL/GenBank/DDBJ databases">
        <title>Bacterial strain isolated from the female urinary microbiota.</title>
        <authorList>
            <person name="Thomas-White K."/>
            <person name="Kumar N."/>
            <person name="Forster S."/>
            <person name="Putonti C."/>
            <person name="Lawley T."/>
            <person name="Wolfe A.J."/>
        </authorList>
    </citation>
    <scope>NUCLEOTIDE SEQUENCE [LARGE SCALE GENOMIC DNA]</scope>
    <source>
        <strain evidence="2 4">UMB0115</strain>
    </source>
</reference>
<keyword evidence="2" id="KW-0436">Ligase</keyword>
<dbReference type="Proteomes" id="UP000215413">
    <property type="component" value="Unassembled WGS sequence"/>
</dbReference>
<evidence type="ECO:0000313" key="1">
    <source>
        <dbReference type="EMBL" id="OXZ28243.1"/>
    </source>
</evidence>
<gene>
    <name evidence="1" type="ORF">B9N49_02780</name>
    <name evidence="2" type="ORF">CJ208_06495</name>
</gene>
<dbReference type="GO" id="GO:0004812">
    <property type="term" value="F:aminoacyl-tRNA ligase activity"/>
    <property type="evidence" value="ECO:0007669"/>
    <property type="project" value="UniProtKB-KW"/>
</dbReference>
<reference evidence="3" key="2">
    <citation type="submission" date="2017-04" db="EMBL/GenBank/DDBJ databases">
        <title>Finegoldia magna isolated from orthopedic joint implant-associated infections.</title>
        <authorList>
            <person name="Bjorklund S."/>
            <person name="Bruggemann H."/>
            <person name="Jensen A."/>
            <person name="Hellmark B."/>
            <person name="Soderquist B."/>
        </authorList>
    </citation>
    <scope>NUCLEOTIDE SEQUENCE [LARGE SCALE GENOMIC DNA]</scope>
    <source>
        <strain evidence="3">CCUG 54800</strain>
    </source>
</reference>
<dbReference type="EMBL" id="NDYC01000014">
    <property type="protein sequence ID" value="OXZ28243.1"/>
    <property type="molecule type" value="Genomic_DNA"/>
</dbReference>
<proteinExistence type="predicted"/>
<evidence type="ECO:0000313" key="4">
    <source>
        <dbReference type="Proteomes" id="UP000235723"/>
    </source>
</evidence>
<dbReference type="Proteomes" id="UP000235723">
    <property type="component" value="Unassembled WGS sequence"/>
</dbReference>
<dbReference type="EMBL" id="PNHD01000008">
    <property type="protein sequence ID" value="PMC59847.1"/>
    <property type="molecule type" value="Genomic_DNA"/>
</dbReference>
<accession>A0A233V0J8</accession>
<comment type="caution">
    <text evidence="2">The sequence shown here is derived from an EMBL/GenBank/DDBJ whole genome shotgun (WGS) entry which is preliminary data.</text>
</comment>
<evidence type="ECO:0000313" key="2">
    <source>
        <dbReference type="EMBL" id="PMC59847.1"/>
    </source>
</evidence>
<sequence>MKYTMKKLIATIAVVFVVIAGLNASLVNKSETISSSGIEVDDDFKYISLSHENVGGEMKYEKSGYKGVLKKSIRPDYEEEGRLYYRYSGNLKKQ</sequence>
<dbReference type="AlphaFoldDB" id="A0A233V0J8"/>
<keyword evidence="2" id="KW-0030">Aminoacyl-tRNA synthetase</keyword>